<keyword evidence="8" id="KW-1185">Reference proteome</keyword>
<reference evidence="7 8" key="1">
    <citation type="submission" date="2019-07" db="EMBL/GenBank/DDBJ databases">
        <title>Georgenia wutianyii sp. nov. and Georgenia *** sp. nov. isolated from plateau pika (Ochotona curzoniae) in the Qinghai-Tibet plateau of China.</title>
        <authorList>
            <person name="Tian Z."/>
        </authorList>
    </citation>
    <scope>NUCLEOTIDE SEQUENCE [LARGE SCALE GENOMIC DNA]</scope>
    <source>
        <strain evidence="7 8">Z446</strain>
    </source>
</reference>
<evidence type="ECO:0000259" key="6">
    <source>
        <dbReference type="PROSITE" id="PS51935"/>
    </source>
</evidence>
<proteinExistence type="inferred from homology"/>
<evidence type="ECO:0000256" key="5">
    <source>
        <dbReference type="SAM" id="MobiDB-lite"/>
    </source>
</evidence>
<keyword evidence="4" id="KW-0788">Thiol protease</keyword>
<sequence length="256" mass="25714">MSTSTTARHRRACRPSTPLTELGQRMGPGARRGLATVASSGLVLTIAASSATAAGSESTALPRVDISAAAAEAVTAMITTPSVVAPADVTWSVETLEAVAKAPRVVTVAVERPAAAASRSGERPALAEATETAAATEVAPAPAPAASASAIVNYARQFVGTPYVYGGVTPAGFDCSGFTQYVFANSGIGLPRSSSAQASAGTRVSAAEAQAGDLVWWPGHVGIYTGNGNHIAARQPGTALYEGAIPHSSPVFIRIG</sequence>
<dbReference type="InterPro" id="IPR051202">
    <property type="entry name" value="Peptidase_C40"/>
</dbReference>
<feature type="region of interest" description="Disordered" evidence="5">
    <location>
        <begin position="112"/>
        <end position="133"/>
    </location>
</feature>
<evidence type="ECO:0000256" key="4">
    <source>
        <dbReference type="ARBA" id="ARBA00022807"/>
    </source>
</evidence>
<comment type="similarity">
    <text evidence="1">Belongs to the peptidase C40 family.</text>
</comment>
<dbReference type="PANTHER" id="PTHR47053">
    <property type="entry name" value="MUREIN DD-ENDOPEPTIDASE MEPH-RELATED"/>
    <property type="match status" value="1"/>
</dbReference>
<keyword evidence="2" id="KW-0645">Protease</keyword>
<feature type="region of interest" description="Disordered" evidence="5">
    <location>
        <begin position="1"/>
        <end position="27"/>
    </location>
</feature>
<comment type="caution">
    <text evidence="7">The sequence shown here is derived from an EMBL/GenBank/DDBJ whole genome shotgun (WGS) entry which is preliminary data.</text>
</comment>
<dbReference type="InterPro" id="IPR000064">
    <property type="entry name" value="NLP_P60_dom"/>
</dbReference>
<dbReference type="SUPFAM" id="SSF54001">
    <property type="entry name" value="Cysteine proteinases"/>
    <property type="match status" value="1"/>
</dbReference>
<dbReference type="Gene3D" id="3.90.1720.10">
    <property type="entry name" value="endopeptidase domain like (from Nostoc punctiforme)"/>
    <property type="match status" value="1"/>
</dbReference>
<dbReference type="GO" id="GO:0006508">
    <property type="term" value="P:proteolysis"/>
    <property type="evidence" value="ECO:0007669"/>
    <property type="project" value="UniProtKB-KW"/>
</dbReference>
<dbReference type="AlphaFoldDB" id="A0A552WP56"/>
<evidence type="ECO:0000256" key="1">
    <source>
        <dbReference type="ARBA" id="ARBA00007074"/>
    </source>
</evidence>
<dbReference type="Pfam" id="PF00877">
    <property type="entry name" value="NLPC_P60"/>
    <property type="match status" value="1"/>
</dbReference>
<accession>A0A552WP56</accession>
<dbReference type="PROSITE" id="PS51935">
    <property type="entry name" value="NLPC_P60"/>
    <property type="match status" value="1"/>
</dbReference>
<name>A0A552WP56_9MICO</name>
<dbReference type="InterPro" id="IPR038765">
    <property type="entry name" value="Papain-like_cys_pep_sf"/>
</dbReference>
<dbReference type="EMBL" id="VJXR01000041">
    <property type="protein sequence ID" value="TRW44568.1"/>
    <property type="molecule type" value="Genomic_DNA"/>
</dbReference>
<evidence type="ECO:0000313" key="7">
    <source>
        <dbReference type="EMBL" id="TRW44568.1"/>
    </source>
</evidence>
<evidence type="ECO:0000256" key="2">
    <source>
        <dbReference type="ARBA" id="ARBA00022670"/>
    </source>
</evidence>
<dbReference type="Proteomes" id="UP000318693">
    <property type="component" value="Unassembled WGS sequence"/>
</dbReference>
<dbReference type="GO" id="GO:0008234">
    <property type="term" value="F:cysteine-type peptidase activity"/>
    <property type="evidence" value="ECO:0007669"/>
    <property type="project" value="UniProtKB-KW"/>
</dbReference>
<keyword evidence="3" id="KW-0378">Hydrolase</keyword>
<evidence type="ECO:0000256" key="3">
    <source>
        <dbReference type="ARBA" id="ARBA00022801"/>
    </source>
</evidence>
<gene>
    <name evidence="7" type="ORF">FJ693_13240</name>
</gene>
<evidence type="ECO:0000313" key="8">
    <source>
        <dbReference type="Proteomes" id="UP000318693"/>
    </source>
</evidence>
<dbReference type="RefSeq" id="WP_143418980.1">
    <property type="nucleotide sequence ID" value="NZ_VJXR01000041.1"/>
</dbReference>
<organism evidence="7 8">
    <name type="scientific">Georgenia yuyongxinii</name>
    <dbReference type="NCBI Taxonomy" id="2589797"/>
    <lineage>
        <taxon>Bacteria</taxon>
        <taxon>Bacillati</taxon>
        <taxon>Actinomycetota</taxon>
        <taxon>Actinomycetes</taxon>
        <taxon>Micrococcales</taxon>
        <taxon>Bogoriellaceae</taxon>
        <taxon>Georgenia</taxon>
    </lineage>
</organism>
<dbReference type="PANTHER" id="PTHR47053:SF1">
    <property type="entry name" value="MUREIN DD-ENDOPEPTIDASE MEPH-RELATED"/>
    <property type="match status" value="1"/>
</dbReference>
<protein>
    <submittedName>
        <fullName evidence="7">NlpC/P60 family protein</fullName>
    </submittedName>
</protein>
<feature type="domain" description="NlpC/P60" evidence="6">
    <location>
        <begin position="145"/>
        <end position="256"/>
    </location>
</feature>